<accession>A0A445FUZ6</accession>
<feature type="transmembrane region" description="Helical" evidence="2">
    <location>
        <begin position="6"/>
        <end position="22"/>
    </location>
</feature>
<protein>
    <recommendedName>
        <fullName evidence="5">Reverse transcriptase domain-containing protein</fullName>
    </recommendedName>
</protein>
<dbReference type="PANTHER" id="PTHR33116">
    <property type="entry name" value="REVERSE TRANSCRIPTASE ZINC-BINDING DOMAIN-CONTAINING PROTEIN-RELATED-RELATED"/>
    <property type="match status" value="1"/>
</dbReference>
<dbReference type="AlphaFoldDB" id="A0A445FUZ6"/>
<sequence>MFVVLVVFMRCCFFFISMWVLLRDRAIRKALRRRDASDDDAPSGGSLLHQPVDSDNKSMLSRTLLGPRRKSSQKHLLKNLLLMLRDDIMRYLREFHAHGILPRDNSLVANEVVEEAKRRKRKCLLFKVDFNKAYNSASWEFLLYMLHRLGFAEGLSGLMKEAKRCNLFSGYKVDDNGCEVGLLQYADDAIFVGEVNSRNAFTIKVILRDFELVNFADSCGGVIGVPSWEVEKCVDLLYCHMLSFPFVYLGILIGANPRKEHMREPIVQKFSKKLALWKHKSISLAGIWRKIYAWRCEDFVLVLPTTIKDLFWQNTSIGYSRSQLSGGKSFVMPLYSVFGEEEMM</sequence>
<evidence type="ECO:0000256" key="2">
    <source>
        <dbReference type="SAM" id="Phobius"/>
    </source>
</evidence>
<comment type="caution">
    <text evidence="3">The sequence shown here is derived from an EMBL/GenBank/DDBJ whole genome shotgun (WGS) entry which is preliminary data.</text>
</comment>
<name>A0A445FUZ6_GLYSO</name>
<evidence type="ECO:0008006" key="5">
    <source>
        <dbReference type="Google" id="ProtNLM"/>
    </source>
</evidence>
<evidence type="ECO:0000256" key="1">
    <source>
        <dbReference type="SAM" id="MobiDB-lite"/>
    </source>
</evidence>
<keyword evidence="2" id="KW-1133">Transmembrane helix</keyword>
<proteinExistence type="predicted"/>
<gene>
    <name evidence="3" type="ORF">D0Y65_048891</name>
</gene>
<reference evidence="3 4" key="1">
    <citation type="submission" date="2018-09" db="EMBL/GenBank/DDBJ databases">
        <title>A high-quality reference genome of wild soybean provides a powerful tool to mine soybean genomes.</title>
        <authorList>
            <person name="Xie M."/>
            <person name="Chung C.Y.L."/>
            <person name="Li M.-W."/>
            <person name="Wong F.-L."/>
            <person name="Chan T.-F."/>
            <person name="Lam H.-M."/>
        </authorList>
    </citation>
    <scope>NUCLEOTIDE SEQUENCE [LARGE SCALE GENOMIC DNA]</scope>
    <source>
        <strain evidence="4">cv. W05</strain>
        <tissue evidence="3">Hypocotyl of etiolated seedlings</tissue>
    </source>
</reference>
<evidence type="ECO:0000313" key="4">
    <source>
        <dbReference type="Proteomes" id="UP000289340"/>
    </source>
</evidence>
<keyword evidence="2" id="KW-0812">Transmembrane</keyword>
<organism evidence="3 4">
    <name type="scientific">Glycine soja</name>
    <name type="common">Wild soybean</name>
    <dbReference type="NCBI Taxonomy" id="3848"/>
    <lineage>
        <taxon>Eukaryota</taxon>
        <taxon>Viridiplantae</taxon>
        <taxon>Streptophyta</taxon>
        <taxon>Embryophyta</taxon>
        <taxon>Tracheophyta</taxon>
        <taxon>Spermatophyta</taxon>
        <taxon>Magnoliopsida</taxon>
        <taxon>eudicotyledons</taxon>
        <taxon>Gunneridae</taxon>
        <taxon>Pentapetalae</taxon>
        <taxon>rosids</taxon>
        <taxon>fabids</taxon>
        <taxon>Fabales</taxon>
        <taxon>Fabaceae</taxon>
        <taxon>Papilionoideae</taxon>
        <taxon>50 kb inversion clade</taxon>
        <taxon>NPAAA clade</taxon>
        <taxon>indigoferoid/millettioid clade</taxon>
        <taxon>Phaseoleae</taxon>
        <taxon>Glycine</taxon>
        <taxon>Glycine subgen. Soja</taxon>
    </lineage>
</organism>
<dbReference type="Proteomes" id="UP000289340">
    <property type="component" value="Chromosome 18"/>
</dbReference>
<evidence type="ECO:0000313" key="3">
    <source>
        <dbReference type="EMBL" id="RZB52603.1"/>
    </source>
</evidence>
<feature type="region of interest" description="Disordered" evidence="1">
    <location>
        <begin position="36"/>
        <end position="58"/>
    </location>
</feature>
<dbReference type="PANTHER" id="PTHR33116:SF78">
    <property type="entry name" value="OS12G0587133 PROTEIN"/>
    <property type="match status" value="1"/>
</dbReference>
<dbReference type="EMBL" id="QZWG01000018">
    <property type="protein sequence ID" value="RZB52603.1"/>
    <property type="molecule type" value="Genomic_DNA"/>
</dbReference>
<keyword evidence="2" id="KW-0472">Membrane</keyword>
<keyword evidence="4" id="KW-1185">Reference proteome</keyword>